<feature type="domain" description="Fe/B12 periplasmic-binding" evidence="3">
    <location>
        <begin position="55"/>
        <end position="311"/>
    </location>
</feature>
<dbReference type="SUPFAM" id="SSF53807">
    <property type="entry name" value="Helical backbone' metal receptor"/>
    <property type="match status" value="1"/>
</dbReference>
<dbReference type="GO" id="GO:0071281">
    <property type="term" value="P:cellular response to iron ion"/>
    <property type="evidence" value="ECO:0007669"/>
    <property type="project" value="TreeGrafter"/>
</dbReference>
<evidence type="ECO:0000259" key="3">
    <source>
        <dbReference type="PROSITE" id="PS50983"/>
    </source>
</evidence>
<dbReference type="PROSITE" id="PS50983">
    <property type="entry name" value="FE_B12_PBP"/>
    <property type="match status" value="1"/>
</dbReference>
<feature type="chain" id="PRO_5039043083" evidence="2">
    <location>
        <begin position="20"/>
        <end position="311"/>
    </location>
</feature>
<proteinExistence type="inferred from homology"/>
<keyword evidence="5" id="KW-1185">Reference proteome</keyword>
<evidence type="ECO:0000256" key="1">
    <source>
        <dbReference type="ARBA" id="ARBA00008814"/>
    </source>
</evidence>
<feature type="signal peptide" evidence="2">
    <location>
        <begin position="1"/>
        <end position="19"/>
    </location>
</feature>
<accession>A0A6N7XVD1</accession>
<reference evidence="4 5" key="1">
    <citation type="submission" date="2019-09" db="EMBL/GenBank/DDBJ databases">
        <title>In-depth cultivation of the pig gut microbiome towards novel bacterial diversity and tailored functional studies.</title>
        <authorList>
            <person name="Wylensek D."/>
            <person name="Hitch T.C.A."/>
            <person name="Clavel T."/>
        </authorList>
    </citation>
    <scope>NUCLEOTIDE SEQUENCE [LARGE SCALE GENOMIC DNA]</scope>
    <source>
        <strain evidence="4 5">WCA3-693-APC-4?</strain>
    </source>
</reference>
<keyword evidence="2" id="KW-0732">Signal</keyword>
<comment type="caution">
    <text evidence="4">The sequence shown here is derived from an EMBL/GenBank/DDBJ whole genome shotgun (WGS) entry which is preliminary data.</text>
</comment>
<name>A0A6N7XVD1_9FIRM</name>
<evidence type="ECO:0000256" key="2">
    <source>
        <dbReference type="SAM" id="SignalP"/>
    </source>
</evidence>
<evidence type="ECO:0000313" key="5">
    <source>
        <dbReference type="Proteomes" id="UP000469523"/>
    </source>
</evidence>
<dbReference type="Proteomes" id="UP000469523">
    <property type="component" value="Unassembled WGS sequence"/>
</dbReference>
<dbReference type="PROSITE" id="PS51257">
    <property type="entry name" value="PROKAR_LIPOPROTEIN"/>
    <property type="match status" value="1"/>
</dbReference>
<gene>
    <name evidence="4" type="ORF">FYJ83_03310</name>
</gene>
<sequence>MKKNNLLMLLVLCLVLSLAACTDKNNAVDSNVEDVELEGDTEKGQNTVEEVEPKNIIAGTLMSAELLDLFDINPVGTLTTEKSLPERYNDITKIGSPMKPDLEIVASLEPELYITDANLKESLEEIFKSTDFEMMFLNNNSYEDIFTNIESLGEYLNKTDKSNEIIFEMRNKEKEIINSISGKESPNVLIIFGTPESFMIATSNSYTGNLVEKLGGVNVASDLAKGSPTPYLPFSLETIADLNPDVILRLTHVSPELSKKAFDEEFSKGFWSNIDAVKNERVYDLDPNYFGVTANLRVMKALEELAEILYN</sequence>
<evidence type="ECO:0000313" key="4">
    <source>
        <dbReference type="EMBL" id="MSU00494.1"/>
    </source>
</evidence>
<dbReference type="InterPro" id="IPR002491">
    <property type="entry name" value="ABC_transptr_periplasmic_BD"/>
</dbReference>
<dbReference type="AlphaFoldDB" id="A0A6N7XVD1"/>
<dbReference type="RefSeq" id="WP_154438919.1">
    <property type="nucleotide sequence ID" value="NZ_VUNQ01000004.1"/>
</dbReference>
<protein>
    <submittedName>
        <fullName evidence="4">ABC transporter substrate-binding protein</fullName>
    </submittedName>
</protein>
<dbReference type="EMBL" id="VUNQ01000004">
    <property type="protein sequence ID" value="MSU00494.1"/>
    <property type="molecule type" value="Genomic_DNA"/>
</dbReference>
<dbReference type="Gene3D" id="3.40.50.1980">
    <property type="entry name" value="Nitrogenase molybdenum iron protein domain"/>
    <property type="match status" value="2"/>
</dbReference>
<dbReference type="PANTHER" id="PTHR30535">
    <property type="entry name" value="VITAMIN B12-BINDING PROTEIN"/>
    <property type="match status" value="1"/>
</dbReference>
<organism evidence="4 5">
    <name type="scientific">Tissierella pigra</name>
    <dbReference type="NCBI Taxonomy" id="2607614"/>
    <lineage>
        <taxon>Bacteria</taxon>
        <taxon>Bacillati</taxon>
        <taxon>Bacillota</taxon>
        <taxon>Tissierellia</taxon>
        <taxon>Tissierellales</taxon>
        <taxon>Tissierellaceae</taxon>
        <taxon>Tissierella</taxon>
    </lineage>
</organism>
<dbReference type="Pfam" id="PF01497">
    <property type="entry name" value="Peripla_BP_2"/>
    <property type="match status" value="1"/>
</dbReference>
<dbReference type="InterPro" id="IPR050902">
    <property type="entry name" value="ABC_Transporter_SBP"/>
</dbReference>
<comment type="similarity">
    <text evidence="1">Belongs to the bacterial solute-binding protein 8 family.</text>
</comment>
<dbReference type="PANTHER" id="PTHR30535:SF36">
    <property type="entry name" value="HIGH-AFFINITY HEME UPTAKE SYSTEM PROTEIN ISDE"/>
    <property type="match status" value="1"/>
</dbReference>